<comment type="caution">
    <text evidence="2">The sequence shown here is derived from an EMBL/GenBank/DDBJ whole genome shotgun (WGS) entry which is preliminary data.</text>
</comment>
<gene>
    <name evidence="2" type="ORF">GIB67_033458</name>
</gene>
<accession>A0A7J7LU29</accession>
<evidence type="ECO:0000256" key="1">
    <source>
        <dbReference type="SAM" id="Coils"/>
    </source>
</evidence>
<evidence type="ECO:0000313" key="3">
    <source>
        <dbReference type="Proteomes" id="UP000541444"/>
    </source>
</evidence>
<organism evidence="2 3">
    <name type="scientific">Kingdonia uniflora</name>
    <dbReference type="NCBI Taxonomy" id="39325"/>
    <lineage>
        <taxon>Eukaryota</taxon>
        <taxon>Viridiplantae</taxon>
        <taxon>Streptophyta</taxon>
        <taxon>Embryophyta</taxon>
        <taxon>Tracheophyta</taxon>
        <taxon>Spermatophyta</taxon>
        <taxon>Magnoliopsida</taxon>
        <taxon>Ranunculales</taxon>
        <taxon>Circaeasteraceae</taxon>
        <taxon>Kingdonia</taxon>
    </lineage>
</organism>
<protein>
    <submittedName>
        <fullName evidence="2">Uncharacterized protein</fullName>
    </submittedName>
</protein>
<evidence type="ECO:0000313" key="2">
    <source>
        <dbReference type="EMBL" id="KAF6146099.1"/>
    </source>
</evidence>
<proteinExistence type="predicted"/>
<sequence>MAGQEGSGNIVNTDLRPLVDLTSIPPPPLKGSGVQQKFCRIKKTPGIFSLFFRGIKKVGKGGKLSSMAVTDIAEQHKRSEGIPQEIKKTVSQKWKHHEIEAIYAGEGVYRVLKKRNQEYLEFSQKYEAQIAQIKEVSDQLDKEKERTSEETYCHFDLTEVDISLGLEGKYRDIIFPSDVEDEKIDDNTAPLNASPSKNEQAQEAVAGLTSPHKVTKEITLRKKGEEKLKALEVMQKKMRRRLHGAHIQLKEHLYPTRAKVAAHTDHDRYIEVVIGFYGGELERVENKFRKYVMDCEKDFDIENEKAENMQFTKDEDEKGAERLPPRLAQNFSKEDEEEIELEEVQSQCEALFILNERFNVDLNQSSEALKNATELNVKMELRMIEGQGMVSHLAEQMVIKEAELASVQEKVEELNEETTLAIDRYSNLEKLLKEAKATIVELVVPDKDKLDAQSGFDASALHIHYGDKSLEGDFHNSGNKGSRGEDIREYWFYEYCGVGHPIVKEALKIMSYPCLKAWEKGNRNKINNQAANLFTIARYLIDHRTIELIN</sequence>
<dbReference type="EMBL" id="JACGCM010002017">
    <property type="protein sequence ID" value="KAF6146099.1"/>
    <property type="molecule type" value="Genomic_DNA"/>
</dbReference>
<feature type="coiled-coil region" evidence="1">
    <location>
        <begin position="123"/>
        <end position="150"/>
    </location>
</feature>
<dbReference type="Proteomes" id="UP000541444">
    <property type="component" value="Unassembled WGS sequence"/>
</dbReference>
<reference evidence="2 3" key="1">
    <citation type="journal article" date="2020" name="IScience">
        <title>Genome Sequencing of the Endangered Kingdonia uniflora (Circaeasteraceae, Ranunculales) Reveals Potential Mechanisms of Evolutionary Specialization.</title>
        <authorList>
            <person name="Sun Y."/>
            <person name="Deng T."/>
            <person name="Zhang A."/>
            <person name="Moore M.J."/>
            <person name="Landis J.B."/>
            <person name="Lin N."/>
            <person name="Zhang H."/>
            <person name="Zhang X."/>
            <person name="Huang J."/>
            <person name="Zhang X."/>
            <person name="Sun H."/>
            <person name="Wang H."/>
        </authorList>
    </citation>
    <scope>NUCLEOTIDE SEQUENCE [LARGE SCALE GENOMIC DNA]</scope>
    <source>
        <strain evidence="2">TB1705</strain>
        <tissue evidence="2">Leaf</tissue>
    </source>
</reference>
<name>A0A7J7LU29_9MAGN</name>
<keyword evidence="1" id="KW-0175">Coiled coil</keyword>
<dbReference type="AlphaFoldDB" id="A0A7J7LU29"/>
<keyword evidence="3" id="KW-1185">Reference proteome</keyword>
<feature type="coiled-coil region" evidence="1">
    <location>
        <begin position="362"/>
        <end position="431"/>
    </location>
</feature>